<dbReference type="SUPFAM" id="SSF54236">
    <property type="entry name" value="Ubiquitin-like"/>
    <property type="match status" value="1"/>
</dbReference>
<dbReference type="Proteomes" id="UP000298030">
    <property type="component" value="Unassembled WGS sequence"/>
</dbReference>
<dbReference type="AlphaFoldDB" id="A0A4Y7TCW1"/>
<sequence length="200" mass="21541">MASDDNTVSQSAPPRDGEDAKTITSTTPLVDATGAKDTTSKDGTSPSPILKPHDSPAPESSNPNPQPPIPADGTGNEKAEATSQAESASTSTPAPQLRLQVPQTAQTYINFLFLSGRKRLMNFNPDTTIGRVKELVWAAWSAQPNDTVQPGQEIEERPPAPSYLRVLHLGRMLQDDETLRGASLLPLLFGLWTDTRNLQT</sequence>
<protein>
    <recommendedName>
        <fullName evidence="2">UBL3-like ubiquitin domain-containing protein</fullName>
    </recommendedName>
</protein>
<feature type="compositionally biased region" description="Polar residues" evidence="1">
    <location>
        <begin position="1"/>
        <end position="12"/>
    </location>
</feature>
<dbReference type="STRING" id="71717.A0A4Y7TCW1"/>
<dbReference type="InterPro" id="IPR039540">
    <property type="entry name" value="UBL3-like_ubiquitin_dom"/>
</dbReference>
<evidence type="ECO:0000313" key="4">
    <source>
        <dbReference type="Proteomes" id="UP000298030"/>
    </source>
</evidence>
<dbReference type="EMBL" id="QPFP01000017">
    <property type="protein sequence ID" value="TEB31970.1"/>
    <property type="molecule type" value="Genomic_DNA"/>
</dbReference>
<proteinExistence type="predicted"/>
<dbReference type="Gene3D" id="3.10.20.90">
    <property type="entry name" value="Phosphatidylinositol 3-kinase Catalytic Subunit, Chain A, domain 1"/>
    <property type="match status" value="1"/>
</dbReference>
<gene>
    <name evidence="3" type="ORF">FA13DRAFT_315900</name>
</gene>
<reference evidence="3 4" key="1">
    <citation type="journal article" date="2019" name="Nat. Ecol. Evol.">
        <title>Megaphylogeny resolves global patterns of mushroom evolution.</title>
        <authorList>
            <person name="Varga T."/>
            <person name="Krizsan K."/>
            <person name="Foldi C."/>
            <person name="Dima B."/>
            <person name="Sanchez-Garcia M."/>
            <person name="Sanchez-Ramirez S."/>
            <person name="Szollosi G.J."/>
            <person name="Szarkandi J.G."/>
            <person name="Papp V."/>
            <person name="Albert L."/>
            <person name="Andreopoulos W."/>
            <person name="Angelini C."/>
            <person name="Antonin V."/>
            <person name="Barry K.W."/>
            <person name="Bougher N.L."/>
            <person name="Buchanan P."/>
            <person name="Buyck B."/>
            <person name="Bense V."/>
            <person name="Catcheside P."/>
            <person name="Chovatia M."/>
            <person name="Cooper J."/>
            <person name="Damon W."/>
            <person name="Desjardin D."/>
            <person name="Finy P."/>
            <person name="Geml J."/>
            <person name="Haridas S."/>
            <person name="Hughes K."/>
            <person name="Justo A."/>
            <person name="Karasinski D."/>
            <person name="Kautmanova I."/>
            <person name="Kiss B."/>
            <person name="Kocsube S."/>
            <person name="Kotiranta H."/>
            <person name="LaButti K.M."/>
            <person name="Lechner B.E."/>
            <person name="Liimatainen K."/>
            <person name="Lipzen A."/>
            <person name="Lukacs Z."/>
            <person name="Mihaltcheva S."/>
            <person name="Morgado L.N."/>
            <person name="Niskanen T."/>
            <person name="Noordeloos M.E."/>
            <person name="Ohm R.A."/>
            <person name="Ortiz-Santana B."/>
            <person name="Ovrebo C."/>
            <person name="Racz N."/>
            <person name="Riley R."/>
            <person name="Savchenko A."/>
            <person name="Shiryaev A."/>
            <person name="Soop K."/>
            <person name="Spirin V."/>
            <person name="Szebenyi C."/>
            <person name="Tomsovsky M."/>
            <person name="Tulloss R.E."/>
            <person name="Uehling J."/>
            <person name="Grigoriev I.V."/>
            <person name="Vagvolgyi C."/>
            <person name="Papp T."/>
            <person name="Martin F.M."/>
            <person name="Miettinen O."/>
            <person name="Hibbett D.S."/>
            <person name="Nagy L.G."/>
        </authorList>
    </citation>
    <scope>NUCLEOTIDE SEQUENCE [LARGE SCALE GENOMIC DNA]</scope>
    <source>
        <strain evidence="3 4">FP101781</strain>
    </source>
</reference>
<organism evidence="3 4">
    <name type="scientific">Coprinellus micaceus</name>
    <name type="common">Glistening ink-cap mushroom</name>
    <name type="synonym">Coprinus micaceus</name>
    <dbReference type="NCBI Taxonomy" id="71717"/>
    <lineage>
        <taxon>Eukaryota</taxon>
        <taxon>Fungi</taxon>
        <taxon>Dikarya</taxon>
        <taxon>Basidiomycota</taxon>
        <taxon>Agaricomycotina</taxon>
        <taxon>Agaricomycetes</taxon>
        <taxon>Agaricomycetidae</taxon>
        <taxon>Agaricales</taxon>
        <taxon>Agaricineae</taxon>
        <taxon>Psathyrellaceae</taxon>
        <taxon>Coprinellus</taxon>
    </lineage>
</organism>
<feature type="region of interest" description="Disordered" evidence="1">
    <location>
        <begin position="1"/>
        <end position="99"/>
    </location>
</feature>
<accession>A0A4Y7TCW1</accession>
<evidence type="ECO:0000313" key="3">
    <source>
        <dbReference type="EMBL" id="TEB31970.1"/>
    </source>
</evidence>
<comment type="caution">
    <text evidence="3">The sequence shown here is derived from an EMBL/GenBank/DDBJ whole genome shotgun (WGS) entry which is preliminary data.</text>
</comment>
<dbReference type="Pfam" id="PF13881">
    <property type="entry name" value="Rad60-SLD_2"/>
    <property type="match status" value="1"/>
</dbReference>
<keyword evidence="4" id="KW-1185">Reference proteome</keyword>
<dbReference type="OrthoDB" id="1043111at2759"/>
<feature type="domain" description="UBL3-like ubiquitin" evidence="2">
    <location>
        <begin position="108"/>
        <end position="182"/>
    </location>
</feature>
<name>A0A4Y7TCW1_COPMI</name>
<feature type="compositionally biased region" description="Low complexity" evidence="1">
    <location>
        <begin position="81"/>
        <end position="96"/>
    </location>
</feature>
<evidence type="ECO:0000259" key="2">
    <source>
        <dbReference type="Pfam" id="PF13881"/>
    </source>
</evidence>
<dbReference type="InterPro" id="IPR029071">
    <property type="entry name" value="Ubiquitin-like_domsf"/>
</dbReference>
<evidence type="ECO:0000256" key="1">
    <source>
        <dbReference type="SAM" id="MobiDB-lite"/>
    </source>
</evidence>